<sequence length="213" mass="23208">MAIAITFLTIACDDDDNSVVVKQLEAEVVEDLQADPQSNPDGTAREGTNQFTLYSLKDNKVIPNSDSATTKWDIGFRSTAIIVNGGDSGPGQGEAQITTGIFEELTEAPETGYKKDEEGSYAIQGTDGWYNYTGHTGTPVNAIIPIPGKTIVIKTAEGKYAKIEILSYYYGSPNTTTAEFADMATRSPSRYYTFRFIYQHNGSRNLVNTSSLN</sequence>
<evidence type="ECO:0000313" key="1">
    <source>
        <dbReference type="EMBL" id="ELR69092.1"/>
    </source>
</evidence>
<reference evidence="1 2" key="1">
    <citation type="submission" date="2012-12" db="EMBL/GenBank/DDBJ databases">
        <title>Genome assembly of Fulvivirga imtechensis AK7.</title>
        <authorList>
            <person name="Nupur N."/>
            <person name="Khatri I."/>
            <person name="Kumar R."/>
            <person name="Subramanian S."/>
            <person name="Pinnaka A."/>
        </authorList>
    </citation>
    <scope>NUCLEOTIDE SEQUENCE [LARGE SCALE GENOMIC DNA]</scope>
    <source>
        <strain evidence="1 2">AK7</strain>
    </source>
</reference>
<gene>
    <name evidence="1" type="ORF">C900_05481</name>
</gene>
<dbReference type="Pfam" id="PF14064">
    <property type="entry name" value="HmuY"/>
    <property type="match status" value="1"/>
</dbReference>
<proteinExistence type="predicted"/>
<evidence type="ECO:0000313" key="2">
    <source>
        <dbReference type="Proteomes" id="UP000011135"/>
    </source>
</evidence>
<dbReference type="Proteomes" id="UP000011135">
    <property type="component" value="Unassembled WGS sequence"/>
</dbReference>
<dbReference type="AlphaFoldDB" id="L8JNY6"/>
<accession>L8JNY6</accession>
<keyword evidence="2" id="KW-1185">Reference proteome</keyword>
<evidence type="ECO:0008006" key="3">
    <source>
        <dbReference type="Google" id="ProtNLM"/>
    </source>
</evidence>
<organism evidence="1 2">
    <name type="scientific">Fulvivirga imtechensis AK7</name>
    <dbReference type="NCBI Taxonomy" id="1237149"/>
    <lineage>
        <taxon>Bacteria</taxon>
        <taxon>Pseudomonadati</taxon>
        <taxon>Bacteroidota</taxon>
        <taxon>Cytophagia</taxon>
        <taxon>Cytophagales</taxon>
        <taxon>Fulvivirgaceae</taxon>
        <taxon>Fulvivirga</taxon>
    </lineage>
</organism>
<dbReference type="CDD" id="cd12105">
    <property type="entry name" value="HmuY"/>
    <property type="match status" value="1"/>
</dbReference>
<dbReference type="InterPro" id="IPR025921">
    <property type="entry name" value="HmuY"/>
</dbReference>
<dbReference type="STRING" id="1237149.C900_05481"/>
<dbReference type="eggNOG" id="ENOG502ZBKJ">
    <property type="taxonomic scope" value="Bacteria"/>
</dbReference>
<name>L8JNY6_9BACT</name>
<comment type="caution">
    <text evidence="1">The sequence shown here is derived from an EMBL/GenBank/DDBJ whole genome shotgun (WGS) entry which is preliminary data.</text>
</comment>
<dbReference type="PATRIC" id="fig|1237149.3.peg.4863"/>
<protein>
    <recommendedName>
        <fullName evidence="3">HmuY protein</fullName>
    </recommendedName>
</protein>
<dbReference type="EMBL" id="AMZN01000084">
    <property type="protein sequence ID" value="ELR69092.1"/>
    <property type="molecule type" value="Genomic_DNA"/>
</dbReference>